<gene>
    <name evidence="1" type="ORF">OJ597_12025</name>
</gene>
<proteinExistence type="predicted"/>
<reference evidence="1 2" key="1">
    <citation type="submission" date="2022-10" db="EMBL/GenBank/DDBJ databases">
        <title>Comparative genomic study of S. anginosus.</title>
        <authorList>
            <person name="Prasad A."/>
            <person name="Ene A."/>
            <person name="Jablonska S."/>
            <person name="Du J."/>
            <person name="Wolfe A.J."/>
            <person name="Putonti C."/>
        </authorList>
    </citation>
    <scope>NUCLEOTIDE SEQUENCE [LARGE SCALE GENOMIC DNA]</scope>
    <source>
        <strain evidence="1 2">UMB9231</strain>
    </source>
</reference>
<protein>
    <recommendedName>
        <fullName evidence="3">Transposase</fullName>
    </recommendedName>
</protein>
<accession>A0ABT3ECV5</accession>
<evidence type="ECO:0008006" key="3">
    <source>
        <dbReference type="Google" id="ProtNLM"/>
    </source>
</evidence>
<dbReference type="EMBL" id="JAPAHU010000151">
    <property type="protein sequence ID" value="MCW1043100.1"/>
    <property type="molecule type" value="Genomic_DNA"/>
</dbReference>
<comment type="caution">
    <text evidence="1">The sequence shown here is derived from an EMBL/GenBank/DDBJ whole genome shotgun (WGS) entry which is preliminary data.</text>
</comment>
<evidence type="ECO:0000313" key="1">
    <source>
        <dbReference type="EMBL" id="MCW1043100.1"/>
    </source>
</evidence>
<keyword evidence="2" id="KW-1185">Reference proteome</keyword>
<dbReference type="Proteomes" id="UP001526076">
    <property type="component" value="Unassembled WGS sequence"/>
</dbReference>
<feature type="non-terminal residue" evidence="1">
    <location>
        <position position="1"/>
    </location>
</feature>
<sequence>AGVDGITVADVGLYLNKNWCRIKSQILARKYKPQPVLRVEIPKPQGGKCCLFISCFSSGE</sequence>
<organism evidence="1 2">
    <name type="scientific">Streptococcus anginosus</name>
    <dbReference type="NCBI Taxonomy" id="1328"/>
    <lineage>
        <taxon>Bacteria</taxon>
        <taxon>Bacillati</taxon>
        <taxon>Bacillota</taxon>
        <taxon>Bacilli</taxon>
        <taxon>Lactobacillales</taxon>
        <taxon>Streptococcaceae</taxon>
        <taxon>Streptococcus</taxon>
        <taxon>Streptococcus anginosus group</taxon>
    </lineage>
</organism>
<name>A0ABT3ECV5_STRAP</name>
<evidence type="ECO:0000313" key="2">
    <source>
        <dbReference type="Proteomes" id="UP001526076"/>
    </source>
</evidence>